<gene>
    <name evidence="2" type="ORF">TCEB3V08_LOCUS2046</name>
</gene>
<dbReference type="EMBL" id="OC316882">
    <property type="protein sequence ID" value="CAD7394108.1"/>
    <property type="molecule type" value="Genomic_DNA"/>
</dbReference>
<feature type="region of interest" description="Disordered" evidence="1">
    <location>
        <begin position="153"/>
        <end position="180"/>
    </location>
</feature>
<dbReference type="AlphaFoldDB" id="A0A7R9CE63"/>
<dbReference type="SUPFAM" id="SSF46966">
    <property type="entry name" value="Spectrin repeat"/>
    <property type="match status" value="1"/>
</dbReference>
<evidence type="ECO:0000256" key="1">
    <source>
        <dbReference type="SAM" id="MobiDB-lite"/>
    </source>
</evidence>
<dbReference type="CDD" id="cd00176">
    <property type="entry name" value="SPEC"/>
    <property type="match status" value="1"/>
</dbReference>
<name>A0A7R9CE63_TIMCR</name>
<accession>A0A7R9CE63</accession>
<protein>
    <submittedName>
        <fullName evidence="2">Uncharacterized protein</fullName>
    </submittedName>
</protein>
<evidence type="ECO:0000313" key="2">
    <source>
        <dbReference type="EMBL" id="CAD7394108.1"/>
    </source>
</evidence>
<dbReference type="Gene3D" id="1.20.58.60">
    <property type="match status" value="1"/>
</dbReference>
<organism evidence="2">
    <name type="scientific">Timema cristinae</name>
    <name type="common">Walking stick</name>
    <dbReference type="NCBI Taxonomy" id="61476"/>
    <lineage>
        <taxon>Eukaryota</taxon>
        <taxon>Metazoa</taxon>
        <taxon>Ecdysozoa</taxon>
        <taxon>Arthropoda</taxon>
        <taxon>Hexapoda</taxon>
        <taxon>Insecta</taxon>
        <taxon>Pterygota</taxon>
        <taxon>Neoptera</taxon>
        <taxon>Polyneoptera</taxon>
        <taxon>Phasmatodea</taxon>
        <taxon>Timematodea</taxon>
        <taxon>Timematoidea</taxon>
        <taxon>Timematidae</taxon>
        <taxon>Timema</taxon>
    </lineage>
</organism>
<dbReference type="InterPro" id="IPR018159">
    <property type="entry name" value="Spectrin/alpha-actinin"/>
</dbReference>
<reference evidence="2" key="1">
    <citation type="submission" date="2020-11" db="EMBL/GenBank/DDBJ databases">
        <authorList>
            <person name="Tran Van P."/>
        </authorList>
    </citation>
    <scope>NUCLEOTIDE SEQUENCE</scope>
</reference>
<feature type="compositionally biased region" description="Basic residues" evidence="1">
    <location>
        <begin position="168"/>
        <end position="180"/>
    </location>
</feature>
<dbReference type="GO" id="GO:0005737">
    <property type="term" value="C:cytoplasm"/>
    <property type="evidence" value="ECO:0007669"/>
    <property type="project" value="UniProtKB-ARBA"/>
</dbReference>
<sequence>MCPLDYDGAPPDSSLDSVLSLPVHCKVKHVSNLSHVCTPACYGTCLLLANSRYLQLSLFIHVACTAERLLGNPQQSKRCVKEGVFVKPLHGVVCDAITQSHNHTAMTAVSGVKATRDKSLFYFVRCVCDVCAVHATSRKCGPRPPCLRAAVRATRPKPPRPPSAACKSSRRRRAARRRHRHRIVHCRHRPDKRPAWSSSLADVCRPGSEDSQWSDVTVSTTTLDHDNIPVEAPPLVCEPVSTTTLDHDNIPVEAPPLLCESVSTTTLDHDNIPVEAPPLLCESVSTLCNMPVGFENSAMKMSFSLSSLPPSSASLESPEHVRLTVERPYNSLTKKPSLKLTLDMNLVKTCPIYTLTMYQHVISQVLDMSCHVSSTCAVTSPRHVLSRVLVMSYHESSTCPITSPVSCSIACCRRDPEQETWRRSWGSRDENKDEFWAALQSNYNYLMDNHLIDSCKEANGELSWDEQDVSQRPWTFNEFLSQFSELYSWLNNIQETVYGKEENVTDRNLRLSHMEEIQRRSYRRKLFNDQAGQLMQRYPDMRDEVMWRVSHLNSKWEMLQQAMSPGKSKPDQRDVCTDVEHELRCLRKWIREMEARLQPLDFHVGSNWSPQELEEKAREHLGSLDLIQQARLSSCEIWMLERKEKTNITRNESWLSEGVLEQFGSRAFTFLNSVFPLRARPLIILPGDAVSVCLSSHAGHHTLCSTPGTSNILYCRPTVNRDIVRSRPTVNRDIVRSRPTVNRDIVRSRPTVNRDIVRSRPTVNRDIVRSRPTVNRDIVRSRPTVNRDIVRSRPTVNRDIVRSRPTVNRDIVRSRPTVNRDIVRSRPTVNRDIVRSRPTVNRDIVRSRPTVNRDIVRSRPTVNRDIVRSRPTVNRDIVRSRPTVNRDIVRSRPTVNRDIVRSRPTVNRDIVRSRPTVNRDIVRSRTTSVIEF</sequence>
<proteinExistence type="predicted"/>